<dbReference type="SUPFAM" id="SSF103088">
    <property type="entry name" value="OmpA-like"/>
    <property type="match status" value="1"/>
</dbReference>
<dbReference type="AlphaFoldDB" id="A1KC33"/>
<dbReference type="PROSITE" id="PS51123">
    <property type="entry name" value="OMPA_2"/>
    <property type="match status" value="1"/>
</dbReference>
<evidence type="ECO:0000313" key="5">
    <source>
        <dbReference type="Proteomes" id="UP000002588"/>
    </source>
</evidence>
<dbReference type="GO" id="GO:0016020">
    <property type="term" value="C:membrane"/>
    <property type="evidence" value="ECO:0007669"/>
    <property type="project" value="UniProtKB-UniRule"/>
</dbReference>
<dbReference type="STRING" id="62928.azo3773"/>
<dbReference type="InterPro" id="IPR011990">
    <property type="entry name" value="TPR-like_helical_dom_sf"/>
</dbReference>
<evidence type="ECO:0000259" key="3">
    <source>
        <dbReference type="PROSITE" id="PS51123"/>
    </source>
</evidence>
<accession>A1KC33</accession>
<dbReference type="InterPro" id="IPR006665">
    <property type="entry name" value="OmpA-like"/>
</dbReference>
<name>A1KC33_AZOSB</name>
<dbReference type="Gene3D" id="3.30.1330.60">
    <property type="entry name" value="OmpA-like domain"/>
    <property type="match status" value="1"/>
</dbReference>
<keyword evidence="2" id="KW-0732">Signal</keyword>
<evidence type="ECO:0000256" key="1">
    <source>
        <dbReference type="PROSITE-ProRule" id="PRU00473"/>
    </source>
</evidence>
<gene>
    <name evidence="4" type="ordered locus">azo3773</name>
</gene>
<dbReference type="KEGG" id="aoa:dqs_3924"/>
<dbReference type="Pfam" id="PF00691">
    <property type="entry name" value="OmpA"/>
    <property type="match status" value="1"/>
</dbReference>
<proteinExistence type="predicted"/>
<protein>
    <submittedName>
        <fullName evidence="4">Conserved hypothetical secreted protein</fullName>
    </submittedName>
</protein>
<keyword evidence="5" id="KW-1185">Reference proteome</keyword>
<dbReference type="HOGENOM" id="CLU_683235_0_0_4"/>
<dbReference type="KEGG" id="azo:azo3773"/>
<keyword evidence="1" id="KW-0472">Membrane</keyword>
<dbReference type="PROSITE" id="PS51257">
    <property type="entry name" value="PROKAR_LIPOPROTEIN"/>
    <property type="match status" value="1"/>
</dbReference>
<reference evidence="4 5" key="1">
    <citation type="journal article" date="2006" name="Nat. Biotechnol.">
        <title>Complete genome of the mutualistic, N2-fixing grass endophyte Azoarcus sp. strain BH72.</title>
        <authorList>
            <person name="Krause A."/>
            <person name="Ramakumar A."/>
            <person name="Bartels D."/>
            <person name="Battistoni F."/>
            <person name="Bekel T."/>
            <person name="Boch J."/>
            <person name="Boehm M."/>
            <person name="Friedrich F."/>
            <person name="Hurek T."/>
            <person name="Krause L."/>
            <person name="Linke B."/>
            <person name="McHardy A.C."/>
            <person name="Sarkar A."/>
            <person name="Schneiker S."/>
            <person name="Syed A.A."/>
            <person name="Thauer R."/>
            <person name="Vorhoelter F.-J."/>
            <person name="Weidner S."/>
            <person name="Puehler A."/>
            <person name="Reinhold-Hurek B."/>
            <person name="Kaiser O."/>
            <person name="Goesmann A."/>
        </authorList>
    </citation>
    <scope>NUCLEOTIDE SEQUENCE [LARGE SCALE GENOMIC DNA]</scope>
    <source>
        <strain evidence="4 5">BH72</strain>
    </source>
</reference>
<dbReference type="InterPro" id="IPR036737">
    <property type="entry name" value="OmpA-like_sf"/>
</dbReference>
<sequence length="392" mass="42677">MVIESWRNWRAVLLLASFVAVLSACKTAPPREVTEDLDLESAVTVVVDELVRQAGPSILDRLVARQVAIDPFLDGETGQQTVTAKKAEELLLAQLSTRKSHLKVLPFRGEEVSKAEYLITGSIKRTANRGYVLTSSLTDRRVGLVIAQSAVPVQRAAVDQTPTRFFAESPSMVKDRVTEGYLKTAETPAGGNADPVYLGSVSTAAVLAEALEAYNAEQWEKALTYYTEAASRPDGAQLRVFNGIYLANVQLGRHEAAEQAFGRIVALGLATDNLAVRILFNPGSTDFWRDQRVSGAYPMWIRQIARETQAGGYCLTIVGHTSRTGAENVNARLSLARARVMRDLLLREVPALSTALRIDGKGSSQNIVGSGTDDVRDSLDRRVEFRAVSCNG</sequence>
<evidence type="ECO:0000256" key="2">
    <source>
        <dbReference type="SAM" id="SignalP"/>
    </source>
</evidence>
<feature type="signal peptide" evidence="2">
    <location>
        <begin position="1"/>
        <end position="23"/>
    </location>
</feature>
<evidence type="ECO:0000313" key="4">
    <source>
        <dbReference type="EMBL" id="CAL96389.1"/>
    </source>
</evidence>
<organism evidence="4 5">
    <name type="scientific">Azoarcus sp. (strain BH72)</name>
    <dbReference type="NCBI Taxonomy" id="418699"/>
    <lineage>
        <taxon>Bacteria</taxon>
        <taxon>Pseudomonadati</taxon>
        <taxon>Pseudomonadota</taxon>
        <taxon>Betaproteobacteria</taxon>
        <taxon>Rhodocyclales</taxon>
        <taxon>Zoogloeaceae</taxon>
        <taxon>Azoarcus</taxon>
    </lineage>
</organism>
<dbReference type="EMBL" id="AM406670">
    <property type="protein sequence ID" value="CAL96389.1"/>
    <property type="molecule type" value="Genomic_DNA"/>
</dbReference>
<dbReference type="Gene3D" id="1.25.40.10">
    <property type="entry name" value="Tetratricopeptide repeat domain"/>
    <property type="match status" value="1"/>
</dbReference>
<dbReference type="Proteomes" id="UP000002588">
    <property type="component" value="Chromosome"/>
</dbReference>
<feature type="domain" description="OmpA-like" evidence="3">
    <location>
        <begin position="267"/>
        <end position="391"/>
    </location>
</feature>
<dbReference type="eggNOG" id="COG2885">
    <property type="taxonomic scope" value="Bacteria"/>
</dbReference>
<feature type="chain" id="PRO_5002635562" evidence="2">
    <location>
        <begin position="24"/>
        <end position="392"/>
    </location>
</feature>